<organism evidence="2 3">
    <name type="scientific">Tistlia consotensis USBA 355</name>
    <dbReference type="NCBI Taxonomy" id="560819"/>
    <lineage>
        <taxon>Bacteria</taxon>
        <taxon>Pseudomonadati</taxon>
        <taxon>Pseudomonadota</taxon>
        <taxon>Alphaproteobacteria</taxon>
        <taxon>Rhodospirillales</taxon>
        <taxon>Rhodovibrionaceae</taxon>
        <taxon>Tistlia</taxon>
    </lineage>
</organism>
<sequence length="197" mass="22279">MTAVARVHISLLEIRPAIWRRVEVPTSITLKQLHDVIQAVFGWQDYHLFEFEAAAQRYGIPDEEFDLGKPVREARNIRLATLIDRGVTTLDYTYDFGDGWQHRLEIEAVEERPGDSALPKLLGGARHGPPEDVGGPPGYEAFLEAVADPDHEEHDDVLTWCGGAFEPEDMEAEAIERRLAVIARRLSADNKRRRDKA</sequence>
<proteinExistence type="predicted"/>
<dbReference type="EMBL" id="FWZX01000069">
    <property type="protein sequence ID" value="SMF85695.1"/>
    <property type="molecule type" value="Genomic_DNA"/>
</dbReference>
<name>A0A1Y6CRZ4_9PROT</name>
<dbReference type="SUPFAM" id="SSF159941">
    <property type="entry name" value="MM3350-like"/>
    <property type="match status" value="1"/>
</dbReference>
<dbReference type="RefSeq" id="WP_085127507.1">
    <property type="nucleotide sequence ID" value="NZ_FWZX01000069.1"/>
</dbReference>
<evidence type="ECO:0000313" key="3">
    <source>
        <dbReference type="Proteomes" id="UP000192917"/>
    </source>
</evidence>
<dbReference type="AlphaFoldDB" id="A0A1Y6CRZ4"/>
<gene>
    <name evidence="2" type="ORF">SAMN05428998_1693</name>
</gene>
<dbReference type="STRING" id="560819.SAMN05428998_1693"/>
<evidence type="ECO:0000259" key="1">
    <source>
        <dbReference type="Pfam" id="PF07929"/>
    </source>
</evidence>
<reference evidence="2 3" key="1">
    <citation type="submission" date="2017-04" db="EMBL/GenBank/DDBJ databases">
        <authorList>
            <person name="Afonso C.L."/>
            <person name="Miller P.J."/>
            <person name="Scott M.A."/>
            <person name="Spackman E."/>
            <person name="Goraichik I."/>
            <person name="Dimitrov K.M."/>
            <person name="Suarez D.L."/>
            <person name="Swayne D.E."/>
        </authorList>
    </citation>
    <scope>NUCLEOTIDE SEQUENCE [LARGE SCALE GENOMIC DNA]</scope>
    <source>
        <strain evidence="2 3">USBA 355</strain>
    </source>
</reference>
<dbReference type="PANTHER" id="PTHR41878:SF1">
    <property type="entry name" value="TNPR PROTEIN"/>
    <property type="match status" value="1"/>
</dbReference>
<dbReference type="Pfam" id="PF07929">
    <property type="entry name" value="PRiA4_ORF3"/>
    <property type="match status" value="1"/>
</dbReference>
<dbReference type="InterPro" id="IPR024047">
    <property type="entry name" value="MM3350-like_sf"/>
</dbReference>
<evidence type="ECO:0000313" key="2">
    <source>
        <dbReference type="EMBL" id="SMF85695.1"/>
    </source>
</evidence>
<accession>A0A1Y6CRZ4</accession>
<protein>
    <submittedName>
        <fullName evidence="2">PRiA4b ORF-3-like protein</fullName>
    </submittedName>
</protein>
<dbReference type="PANTHER" id="PTHR41878">
    <property type="entry name" value="LEXA REPRESSOR-RELATED"/>
    <property type="match status" value="1"/>
</dbReference>
<keyword evidence="3" id="KW-1185">Reference proteome</keyword>
<dbReference type="Proteomes" id="UP000192917">
    <property type="component" value="Unassembled WGS sequence"/>
</dbReference>
<dbReference type="InterPro" id="IPR012912">
    <property type="entry name" value="Plasmid_pRiA4b_Orf3-like"/>
</dbReference>
<feature type="domain" description="Plasmid pRiA4b Orf3-like" evidence="1">
    <location>
        <begin position="4"/>
        <end position="173"/>
    </location>
</feature>
<dbReference type="Gene3D" id="3.10.290.30">
    <property type="entry name" value="MM3350-like"/>
    <property type="match status" value="1"/>
</dbReference>